<reference evidence="1" key="1">
    <citation type="submission" date="2021-02" db="EMBL/GenBank/DDBJ databases">
        <authorList>
            <consortium name="DOE Joint Genome Institute"/>
            <person name="Ahrendt S."/>
            <person name="Looney B.P."/>
            <person name="Miyauchi S."/>
            <person name="Morin E."/>
            <person name="Drula E."/>
            <person name="Courty P.E."/>
            <person name="Chicoki N."/>
            <person name="Fauchery L."/>
            <person name="Kohler A."/>
            <person name="Kuo A."/>
            <person name="Labutti K."/>
            <person name="Pangilinan J."/>
            <person name="Lipzen A."/>
            <person name="Riley R."/>
            <person name="Andreopoulos W."/>
            <person name="He G."/>
            <person name="Johnson J."/>
            <person name="Barry K.W."/>
            <person name="Grigoriev I.V."/>
            <person name="Nagy L."/>
            <person name="Hibbett D."/>
            <person name="Henrissat B."/>
            <person name="Matheny P.B."/>
            <person name="Labbe J."/>
            <person name="Martin F."/>
        </authorList>
    </citation>
    <scope>NUCLEOTIDE SEQUENCE</scope>
    <source>
        <strain evidence="1">EC-137</strain>
    </source>
</reference>
<dbReference type="Proteomes" id="UP000814128">
    <property type="component" value="Unassembled WGS sequence"/>
</dbReference>
<comment type="caution">
    <text evidence="1">The sequence shown here is derived from an EMBL/GenBank/DDBJ whole genome shotgun (WGS) entry which is preliminary data.</text>
</comment>
<evidence type="ECO:0000313" key="2">
    <source>
        <dbReference type="Proteomes" id="UP000814128"/>
    </source>
</evidence>
<dbReference type="EMBL" id="MU273499">
    <property type="protein sequence ID" value="KAI0034505.1"/>
    <property type="molecule type" value="Genomic_DNA"/>
</dbReference>
<evidence type="ECO:0000313" key="1">
    <source>
        <dbReference type="EMBL" id="KAI0034505.1"/>
    </source>
</evidence>
<accession>A0ACB8QSB5</accession>
<organism evidence="1 2">
    <name type="scientific">Vararia minispora EC-137</name>
    <dbReference type="NCBI Taxonomy" id="1314806"/>
    <lineage>
        <taxon>Eukaryota</taxon>
        <taxon>Fungi</taxon>
        <taxon>Dikarya</taxon>
        <taxon>Basidiomycota</taxon>
        <taxon>Agaricomycotina</taxon>
        <taxon>Agaricomycetes</taxon>
        <taxon>Russulales</taxon>
        <taxon>Lachnocladiaceae</taxon>
        <taxon>Vararia</taxon>
    </lineage>
</organism>
<protein>
    <submittedName>
        <fullName evidence="1">Uncharacterized protein</fullName>
    </submittedName>
</protein>
<name>A0ACB8QSB5_9AGAM</name>
<reference evidence="1" key="2">
    <citation type="journal article" date="2022" name="New Phytol.">
        <title>Evolutionary transition to the ectomycorrhizal habit in the genomes of a hyperdiverse lineage of mushroom-forming fungi.</title>
        <authorList>
            <person name="Looney B."/>
            <person name="Miyauchi S."/>
            <person name="Morin E."/>
            <person name="Drula E."/>
            <person name="Courty P.E."/>
            <person name="Kohler A."/>
            <person name="Kuo A."/>
            <person name="LaButti K."/>
            <person name="Pangilinan J."/>
            <person name="Lipzen A."/>
            <person name="Riley R."/>
            <person name="Andreopoulos W."/>
            <person name="He G."/>
            <person name="Johnson J."/>
            <person name="Nolan M."/>
            <person name="Tritt A."/>
            <person name="Barry K.W."/>
            <person name="Grigoriev I.V."/>
            <person name="Nagy L.G."/>
            <person name="Hibbett D."/>
            <person name="Henrissat B."/>
            <person name="Matheny P.B."/>
            <person name="Labbe J."/>
            <person name="Martin F.M."/>
        </authorList>
    </citation>
    <scope>NUCLEOTIDE SEQUENCE</scope>
    <source>
        <strain evidence="1">EC-137</strain>
    </source>
</reference>
<proteinExistence type="predicted"/>
<gene>
    <name evidence="1" type="ORF">K488DRAFT_83911</name>
</gene>
<sequence>MQCNYFTDLLDNVVIEAGICEHSGVIRPDLLVKGSQGLRIVDVSITMSAKLARRRLHHFADVTAFLKTLS</sequence>
<keyword evidence="2" id="KW-1185">Reference proteome</keyword>